<gene>
    <name evidence="1" type="ORF">CHIRRI_LOCUS4275</name>
</gene>
<keyword evidence="2" id="KW-1185">Reference proteome</keyword>
<reference evidence="1" key="2">
    <citation type="submission" date="2022-10" db="EMBL/GenBank/DDBJ databases">
        <authorList>
            <consortium name="ENA_rothamsted_submissions"/>
            <consortium name="culmorum"/>
            <person name="King R."/>
        </authorList>
    </citation>
    <scope>NUCLEOTIDE SEQUENCE</scope>
</reference>
<protein>
    <submittedName>
        <fullName evidence="1">Uncharacterized protein</fullName>
    </submittedName>
</protein>
<evidence type="ECO:0000313" key="1">
    <source>
        <dbReference type="EMBL" id="CAG9801345.1"/>
    </source>
</evidence>
<dbReference type="AlphaFoldDB" id="A0A9N9WQ14"/>
<sequence>MQLKMFCHFSRTLINLDSHNRNHPEMRSKLGSIDAEKRNYSERDFVLNKNRRKELQDKPRNKEFCFSFFKSVVNAPHKYRTKTCLSSRVS</sequence>
<dbReference type="EMBL" id="OU895877">
    <property type="protein sequence ID" value="CAG9801345.1"/>
    <property type="molecule type" value="Genomic_DNA"/>
</dbReference>
<accession>A0A9N9WQ14</accession>
<reference evidence="1" key="1">
    <citation type="submission" date="2022-01" db="EMBL/GenBank/DDBJ databases">
        <authorList>
            <person name="King R."/>
        </authorList>
    </citation>
    <scope>NUCLEOTIDE SEQUENCE</scope>
</reference>
<evidence type="ECO:0000313" key="2">
    <source>
        <dbReference type="Proteomes" id="UP001153620"/>
    </source>
</evidence>
<proteinExistence type="predicted"/>
<dbReference type="Proteomes" id="UP001153620">
    <property type="component" value="Chromosome 1"/>
</dbReference>
<name>A0A9N9WQ14_9DIPT</name>
<organism evidence="1 2">
    <name type="scientific">Chironomus riparius</name>
    <dbReference type="NCBI Taxonomy" id="315576"/>
    <lineage>
        <taxon>Eukaryota</taxon>
        <taxon>Metazoa</taxon>
        <taxon>Ecdysozoa</taxon>
        <taxon>Arthropoda</taxon>
        <taxon>Hexapoda</taxon>
        <taxon>Insecta</taxon>
        <taxon>Pterygota</taxon>
        <taxon>Neoptera</taxon>
        <taxon>Endopterygota</taxon>
        <taxon>Diptera</taxon>
        <taxon>Nematocera</taxon>
        <taxon>Chironomoidea</taxon>
        <taxon>Chironomidae</taxon>
        <taxon>Chironominae</taxon>
        <taxon>Chironomus</taxon>
    </lineage>
</organism>